<protein>
    <recommendedName>
        <fullName evidence="1">Putative auto-transporter adhesin head GIN domain-containing protein</fullName>
    </recommendedName>
</protein>
<name>A0A813NZW1_9BILA</name>
<reference evidence="2" key="1">
    <citation type="submission" date="2021-02" db="EMBL/GenBank/DDBJ databases">
        <authorList>
            <person name="Nowell W R."/>
        </authorList>
    </citation>
    <scope>NUCLEOTIDE SEQUENCE</scope>
</reference>
<keyword evidence="3" id="KW-1185">Reference proteome</keyword>
<dbReference type="InterPro" id="IPR021255">
    <property type="entry name" value="DUF2807"/>
</dbReference>
<feature type="domain" description="Putative auto-transporter adhesin head GIN" evidence="1">
    <location>
        <begin position="6"/>
        <end position="111"/>
    </location>
</feature>
<comment type="caution">
    <text evidence="2">The sequence shown here is derived from an EMBL/GenBank/DDBJ whole genome shotgun (WGS) entry which is preliminary data.</text>
</comment>
<dbReference type="Proteomes" id="UP000663870">
    <property type="component" value="Unassembled WGS sequence"/>
</dbReference>
<evidence type="ECO:0000259" key="1">
    <source>
        <dbReference type="Pfam" id="PF10988"/>
    </source>
</evidence>
<evidence type="ECO:0000313" key="2">
    <source>
        <dbReference type="EMBL" id="CAF0745574.1"/>
    </source>
</evidence>
<gene>
    <name evidence="2" type="ORF">JXQ802_LOCUS1381</name>
</gene>
<dbReference type="Pfam" id="PF10988">
    <property type="entry name" value="DUF2807"/>
    <property type="match status" value="1"/>
</dbReference>
<evidence type="ECO:0000313" key="3">
    <source>
        <dbReference type="Proteomes" id="UP000663870"/>
    </source>
</evidence>
<organism evidence="2 3">
    <name type="scientific">Rotaria sordida</name>
    <dbReference type="NCBI Taxonomy" id="392033"/>
    <lineage>
        <taxon>Eukaryota</taxon>
        <taxon>Metazoa</taxon>
        <taxon>Spiralia</taxon>
        <taxon>Gnathifera</taxon>
        <taxon>Rotifera</taxon>
        <taxon>Eurotatoria</taxon>
        <taxon>Bdelloidea</taxon>
        <taxon>Philodinida</taxon>
        <taxon>Philodinidae</taxon>
        <taxon>Rotaria</taxon>
    </lineage>
</organism>
<accession>A0A813NZW1</accession>
<dbReference type="AlphaFoldDB" id="A0A813NZW1"/>
<proteinExistence type="predicted"/>
<dbReference type="Gene3D" id="2.160.20.120">
    <property type="match status" value="1"/>
</dbReference>
<dbReference type="EMBL" id="CAJNOL010000015">
    <property type="protein sequence ID" value="CAF0745574.1"/>
    <property type="molecule type" value="Genomic_DNA"/>
</dbReference>
<sequence>MIENLNISNKTNITLFIIYQQLNEFSIDGKINIQCVNLIQPNLFHLYHRDSGLIKLKLTVDKLNAYLHSIGRVKLCRHVNDEVTLKSIRAGDVECRNSIDEINIVLSGIGSVYYSDPLKTTN</sequence>